<name>V2WRW8_MONRO</name>
<proteinExistence type="predicted"/>
<dbReference type="KEGG" id="mrr:Moror_15062"/>
<accession>V2WRW8</accession>
<evidence type="ECO:0000313" key="1">
    <source>
        <dbReference type="EMBL" id="ESK83276.1"/>
    </source>
</evidence>
<keyword evidence="2" id="KW-1185">Reference proteome</keyword>
<organism evidence="1 2">
    <name type="scientific">Moniliophthora roreri (strain MCA 2997)</name>
    <name type="common">Cocoa frosty pod rot fungus</name>
    <name type="synonym">Crinipellis roreri</name>
    <dbReference type="NCBI Taxonomy" id="1381753"/>
    <lineage>
        <taxon>Eukaryota</taxon>
        <taxon>Fungi</taxon>
        <taxon>Dikarya</taxon>
        <taxon>Basidiomycota</taxon>
        <taxon>Agaricomycotina</taxon>
        <taxon>Agaricomycetes</taxon>
        <taxon>Agaricomycetidae</taxon>
        <taxon>Agaricales</taxon>
        <taxon>Marasmiineae</taxon>
        <taxon>Marasmiaceae</taxon>
        <taxon>Moniliophthora</taxon>
    </lineage>
</organism>
<comment type="caution">
    <text evidence="1">The sequence shown here is derived from an EMBL/GenBank/DDBJ whole genome shotgun (WGS) entry which is preliminary data.</text>
</comment>
<protein>
    <submittedName>
        <fullName evidence="1">Uncharacterized protein</fullName>
    </submittedName>
</protein>
<gene>
    <name evidence="1" type="ORF">Moror_15062</name>
</gene>
<dbReference type="EMBL" id="AWSO01001595">
    <property type="protein sequence ID" value="ESK83276.1"/>
    <property type="molecule type" value="Genomic_DNA"/>
</dbReference>
<dbReference type="AlphaFoldDB" id="V2WRW8"/>
<dbReference type="Proteomes" id="UP000017559">
    <property type="component" value="Unassembled WGS sequence"/>
</dbReference>
<evidence type="ECO:0000313" key="2">
    <source>
        <dbReference type="Proteomes" id="UP000017559"/>
    </source>
</evidence>
<reference evidence="1 2" key="1">
    <citation type="journal article" date="2014" name="BMC Genomics">
        <title>Genome and secretome analysis of the hemibiotrophic fungal pathogen, Moniliophthora roreri, which causes frosty pod rot disease of cacao: mechanisms of the biotrophic and necrotrophic phases.</title>
        <authorList>
            <person name="Meinhardt L.W."/>
            <person name="Costa G.G.L."/>
            <person name="Thomazella D.P.T."/>
            <person name="Teixeira P.J.P.L."/>
            <person name="Carazzolle M.F."/>
            <person name="Schuster S.C."/>
            <person name="Carlson J.E."/>
            <person name="Guiltinan M.J."/>
            <person name="Mieczkowski P."/>
            <person name="Farmer A."/>
            <person name="Ramaraj T."/>
            <person name="Crozier J."/>
            <person name="Davis R.E."/>
            <person name="Shao J."/>
            <person name="Melnick R.L."/>
            <person name="Pereira G.A.G."/>
            <person name="Bailey B.A."/>
        </authorList>
    </citation>
    <scope>NUCLEOTIDE SEQUENCE [LARGE SCALE GENOMIC DNA]</scope>
    <source>
        <strain evidence="1 2">MCA 2997</strain>
    </source>
</reference>
<sequence length="86" mass="9067">MLSTPSQRAATTFFGTMGTIPGLLLRSLPSRAAIGFCGEAGAEVVVHAGEGYPRSGAVTMDKVTFGIHTPHPHVDGTNYQDLPERI</sequence>
<dbReference type="HOGENOM" id="CLU_2498380_0_0_1"/>